<dbReference type="AlphaFoldDB" id="A0A1C3EAU4"/>
<organism evidence="11 12">
    <name type="scientific">Planctopirus hydrillae</name>
    <dbReference type="NCBI Taxonomy" id="1841610"/>
    <lineage>
        <taxon>Bacteria</taxon>
        <taxon>Pseudomonadati</taxon>
        <taxon>Planctomycetota</taxon>
        <taxon>Planctomycetia</taxon>
        <taxon>Planctomycetales</taxon>
        <taxon>Planctomycetaceae</taxon>
        <taxon>Planctopirus</taxon>
    </lineage>
</organism>
<dbReference type="EMBL" id="LYDR01000110">
    <property type="protein sequence ID" value="ODA30348.1"/>
    <property type="molecule type" value="Genomic_DNA"/>
</dbReference>
<gene>
    <name evidence="11" type="ORF">A6X21_00220</name>
</gene>
<feature type="transmembrane region" description="Helical" evidence="9">
    <location>
        <begin position="391"/>
        <end position="412"/>
    </location>
</feature>
<proteinExistence type="inferred from homology"/>
<dbReference type="PANTHER" id="PTHR30012:SF0">
    <property type="entry name" value="TYPE II SECRETION SYSTEM PROTEIN F-RELATED"/>
    <property type="match status" value="1"/>
</dbReference>
<dbReference type="InterPro" id="IPR042094">
    <property type="entry name" value="T2SS_GspF_sf"/>
</dbReference>
<keyword evidence="6 9" id="KW-1133">Transmembrane helix</keyword>
<dbReference type="PRINTS" id="PR00812">
    <property type="entry name" value="BCTERIALGSPF"/>
</dbReference>
<evidence type="ECO:0000256" key="2">
    <source>
        <dbReference type="ARBA" id="ARBA00005745"/>
    </source>
</evidence>
<dbReference type="RefSeq" id="WP_068848515.1">
    <property type="nucleotide sequence ID" value="NZ_LYDR01000110.1"/>
</dbReference>
<keyword evidence="5 9" id="KW-0812">Transmembrane</keyword>
<keyword evidence="4" id="KW-0997">Cell inner membrane</keyword>
<feature type="compositionally biased region" description="Basic residues" evidence="8">
    <location>
        <begin position="60"/>
        <end position="70"/>
    </location>
</feature>
<dbReference type="OrthoDB" id="9805682at2"/>
<dbReference type="FunFam" id="1.20.81.30:FF:000001">
    <property type="entry name" value="Type II secretion system protein F"/>
    <property type="match status" value="2"/>
</dbReference>
<dbReference type="InterPro" id="IPR003004">
    <property type="entry name" value="GspF/PilC"/>
</dbReference>
<evidence type="ECO:0000256" key="8">
    <source>
        <dbReference type="SAM" id="MobiDB-lite"/>
    </source>
</evidence>
<accession>A0A1C3EAU4</accession>
<evidence type="ECO:0000256" key="5">
    <source>
        <dbReference type="ARBA" id="ARBA00022692"/>
    </source>
</evidence>
<comment type="subcellular location">
    <subcellularLocation>
        <location evidence="1">Cell inner membrane</location>
        <topology evidence="1">Multi-pass membrane protein</topology>
    </subcellularLocation>
</comment>
<dbReference type="InterPro" id="IPR018076">
    <property type="entry name" value="T2SS_GspF_dom"/>
</dbReference>
<keyword evidence="3" id="KW-1003">Cell membrane</keyword>
<feature type="transmembrane region" description="Helical" evidence="9">
    <location>
        <begin position="184"/>
        <end position="207"/>
    </location>
</feature>
<evidence type="ECO:0000256" key="6">
    <source>
        <dbReference type="ARBA" id="ARBA00022989"/>
    </source>
</evidence>
<feature type="domain" description="Type II secretion system protein GspF" evidence="10">
    <location>
        <begin position="289"/>
        <end position="410"/>
    </location>
</feature>
<evidence type="ECO:0000259" key="10">
    <source>
        <dbReference type="Pfam" id="PF00482"/>
    </source>
</evidence>
<feature type="domain" description="Type II secretion system protein GspF" evidence="10">
    <location>
        <begin position="85"/>
        <end position="208"/>
    </location>
</feature>
<protein>
    <submittedName>
        <fullName evidence="11">Pilus assembly protein PilC</fullName>
    </submittedName>
</protein>
<dbReference type="Proteomes" id="UP000094828">
    <property type="component" value="Unassembled WGS sequence"/>
</dbReference>
<evidence type="ECO:0000256" key="4">
    <source>
        <dbReference type="ARBA" id="ARBA00022519"/>
    </source>
</evidence>
<comment type="caution">
    <text evidence="11">The sequence shown here is derived from an EMBL/GenBank/DDBJ whole genome shotgun (WGS) entry which is preliminary data.</text>
</comment>
<feature type="transmembrane region" description="Helical" evidence="9">
    <location>
        <begin position="238"/>
        <end position="256"/>
    </location>
</feature>
<evidence type="ECO:0000313" key="12">
    <source>
        <dbReference type="Proteomes" id="UP000094828"/>
    </source>
</evidence>
<dbReference type="Gene3D" id="1.20.81.30">
    <property type="entry name" value="Type II secretion system (T2SS), domain F"/>
    <property type="match status" value="2"/>
</dbReference>
<keyword evidence="7 9" id="KW-0472">Membrane</keyword>
<comment type="similarity">
    <text evidence="2">Belongs to the GSP F family.</text>
</comment>
<evidence type="ECO:0000256" key="7">
    <source>
        <dbReference type="ARBA" id="ARBA00023136"/>
    </source>
</evidence>
<sequence length="419" mass="46164">MPTFMYEAMDNKGMEVKDTIEAATEQEAQSKIRERGFYVTKISEKGRTKKKKDTSPAKDGKKKPNARKKGTFTIGGVGAKQLCTFTRQLSTLQDAGLPILRSLRILEVQAKPGALKNSLMGVIEDIESGSTLSEAMGKQPKAFDNLYVNMVRAGEAGGALEVILQRLAEFKERQQSLKRKVQGAMIYPAAVITVATLIVGFIMYWIIPKFKKIFDDFGTKLPLMTTVLIDTSSAVVNYWYLGPVIPISIWLLIKIIKKNKTGAFVIDWISLRIPMLGLILKKSIIARTCRTLGTLVASGVPILEALSITRDTAGNAVFVKAFEHVNAAIREGESMAVPLRETKIYDEIVVNMVDVGEETGALDNMLYKVADVYDEEVGVLVEGLINMLEPLMVVVLGLIVGFIVIALFMPLIQLLNDLS</sequence>
<keyword evidence="12" id="KW-1185">Reference proteome</keyword>
<dbReference type="STRING" id="1841610.A6X21_00220"/>
<evidence type="ECO:0000313" key="11">
    <source>
        <dbReference type="EMBL" id="ODA30348.1"/>
    </source>
</evidence>
<name>A0A1C3EAU4_9PLAN</name>
<dbReference type="GO" id="GO:0005886">
    <property type="term" value="C:plasma membrane"/>
    <property type="evidence" value="ECO:0007669"/>
    <property type="project" value="UniProtKB-SubCell"/>
</dbReference>
<feature type="region of interest" description="Disordered" evidence="8">
    <location>
        <begin position="39"/>
        <end position="70"/>
    </location>
</feature>
<dbReference type="Pfam" id="PF00482">
    <property type="entry name" value="T2SSF"/>
    <property type="match status" value="2"/>
</dbReference>
<evidence type="ECO:0000256" key="3">
    <source>
        <dbReference type="ARBA" id="ARBA00022475"/>
    </source>
</evidence>
<reference evidence="11 12" key="1">
    <citation type="submission" date="2016-05" db="EMBL/GenBank/DDBJ databases">
        <title>Genomic and physiological characterization of Planctopirus sp. isolated from fresh water lake.</title>
        <authorList>
            <person name="Subhash Y."/>
            <person name="Ramana C."/>
        </authorList>
    </citation>
    <scope>NUCLEOTIDE SEQUENCE [LARGE SCALE GENOMIC DNA]</scope>
    <source>
        <strain evidence="11 12">JC280</strain>
    </source>
</reference>
<dbReference type="PANTHER" id="PTHR30012">
    <property type="entry name" value="GENERAL SECRETION PATHWAY PROTEIN"/>
    <property type="match status" value="1"/>
</dbReference>
<evidence type="ECO:0000256" key="1">
    <source>
        <dbReference type="ARBA" id="ARBA00004429"/>
    </source>
</evidence>
<evidence type="ECO:0000256" key="9">
    <source>
        <dbReference type="SAM" id="Phobius"/>
    </source>
</evidence>